<dbReference type="InterPro" id="IPR036397">
    <property type="entry name" value="RNaseH_sf"/>
</dbReference>
<feature type="non-terminal residue" evidence="2">
    <location>
        <position position="1"/>
    </location>
</feature>
<dbReference type="AlphaFoldDB" id="A0A6A5VVD6"/>
<accession>A0A6A5VVD6</accession>
<reference evidence="2" key="1">
    <citation type="journal article" date="2020" name="Stud. Mycol.">
        <title>101 Dothideomycetes genomes: a test case for predicting lifestyles and emergence of pathogens.</title>
        <authorList>
            <person name="Haridas S."/>
            <person name="Albert R."/>
            <person name="Binder M."/>
            <person name="Bloem J."/>
            <person name="Labutti K."/>
            <person name="Salamov A."/>
            <person name="Andreopoulos B."/>
            <person name="Baker S."/>
            <person name="Barry K."/>
            <person name="Bills G."/>
            <person name="Bluhm B."/>
            <person name="Cannon C."/>
            <person name="Castanera R."/>
            <person name="Culley D."/>
            <person name="Daum C."/>
            <person name="Ezra D."/>
            <person name="Gonzalez J."/>
            <person name="Henrissat B."/>
            <person name="Kuo A."/>
            <person name="Liang C."/>
            <person name="Lipzen A."/>
            <person name="Lutzoni F."/>
            <person name="Magnuson J."/>
            <person name="Mondo S."/>
            <person name="Nolan M."/>
            <person name="Ohm R."/>
            <person name="Pangilinan J."/>
            <person name="Park H.-J."/>
            <person name="Ramirez L."/>
            <person name="Alfaro M."/>
            <person name="Sun H."/>
            <person name="Tritt A."/>
            <person name="Yoshinaga Y."/>
            <person name="Zwiers L.-H."/>
            <person name="Turgeon B."/>
            <person name="Goodwin S."/>
            <person name="Spatafora J."/>
            <person name="Crous P."/>
            <person name="Grigoriev I."/>
        </authorList>
    </citation>
    <scope>NUCLEOTIDE SEQUENCE</scope>
    <source>
        <strain evidence="2">CBS 107.79</strain>
    </source>
</reference>
<evidence type="ECO:0000256" key="1">
    <source>
        <dbReference type="SAM" id="MobiDB-lite"/>
    </source>
</evidence>
<gene>
    <name evidence="2" type="ORF">BU23DRAFT_402686</name>
</gene>
<evidence type="ECO:0000313" key="3">
    <source>
        <dbReference type="Proteomes" id="UP000800036"/>
    </source>
</evidence>
<feature type="region of interest" description="Disordered" evidence="1">
    <location>
        <begin position="1"/>
        <end position="33"/>
    </location>
</feature>
<dbReference type="GO" id="GO:0003676">
    <property type="term" value="F:nucleic acid binding"/>
    <property type="evidence" value="ECO:0007669"/>
    <property type="project" value="InterPro"/>
</dbReference>
<evidence type="ECO:0000313" key="2">
    <source>
        <dbReference type="EMBL" id="KAF1978836.1"/>
    </source>
</evidence>
<dbReference type="EMBL" id="ML976659">
    <property type="protein sequence ID" value="KAF1978836.1"/>
    <property type="molecule type" value="Genomic_DNA"/>
</dbReference>
<name>A0A6A5VVD6_9PLEO</name>
<organism evidence="2 3">
    <name type="scientific">Bimuria novae-zelandiae CBS 107.79</name>
    <dbReference type="NCBI Taxonomy" id="1447943"/>
    <lineage>
        <taxon>Eukaryota</taxon>
        <taxon>Fungi</taxon>
        <taxon>Dikarya</taxon>
        <taxon>Ascomycota</taxon>
        <taxon>Pezizomycotina</taxon>
        <taxon>Dothideomycetes</taxon>
        <taxon>Pleosporomycetidae</taxon>
        <taxon>Pleosporales</taxon>
        <taxon>Massarineae</taxon>
        <taxon>Didymosphaeriaceae</taxon>
        <taxon>Bimuria</taxon>
    </lineage>
</organism>
<dbReference type="Gene3D" id="3.30.420.10">
    <property type="entry name" value="Ribonuclease H-like superfamily/Ribonuclease H"/>
    <property type="match status" value="1"/>
</dbReference>
<dbReference type="Proteomes" id="UP000800036">
    <property type="component" value="Unassembled WGS sequence"/>
</dbReference>
<feature type="non-terminal residue" evidence="2">
    <location>
        <position position="143"/>
    </location>
</feature>
<dbReference type="OrthoDB" id="5410741at2759"/>
<keyword evidence="3" id="KW-1185">Reference proteome</keyword>
<sequence>KAAKLEFYNDEEDKIEHPPYPSKPRHRPTTETKEEYYRRVQEWEAGRPHDVEIKVKGSAMTQKYYVDRLLPIYCQAMKSMREIDDKPWLLQEDGDPSHGMRKRGLAQEYKEACGTQNIVHPAQSPDLNPIEGTWAIIKQRLRR</sequence>
<protein>
    <recommendedName>
        <fullName evidence="4">Tc1-like transposase DDE domain-containing protein</fullName>
    </recommendedName>
</protein>
<evidence type="ECO:0008006" key="4">
    <source>
        <dbReference type="Google" id="ProtNLM"/>
    </source>
</evidence>
<proteinExistence type="predicted"/>